<evidence type="ECO:0000313" key="2">
    <source>
        <dbReference type="Proteomes" id="UP001054945"/>
    </source>
</evidence>
<protein>
    <submittedName>
        <fullName evidence="1">Uncharacterized protein</fullName>
    </submittedName>
</protein>
<organism evidence="1 2">
    <name type="scientific">Caerostris extrusa</name>
    <name type="common">Bark spider</name>
    <name type="synonym">Caerostris bankana</name>
    <dbReference type="NCBI Taxonomy" id="172846"/>
    <lineage>
        <taxon>Eukaryota</taxon>
        <taxon>Metazoa</taxon>
        <taxon>Ecdysozoa</taxon>
        <taxon>Arthropoda</taxon>
        <taxon>Chelicerata</taxon>
        <taxon>Arachnida</taxon>
        <taxon>Araneae</taxon>
        <taxon>Araneomorphae</taxon>
        <taxon>Entelegynae</taxon>
        <taxon>Araneoidea</taxon>
        <taxon>Araneidae</taxon>
        <taxon>Caerostris</taxon>
    </lineage>
</organism>
<dbReference type="EMBL" id="BPLR01010065">
    <property type="protein sequence ID" value="GIY36581.1"/>
    <property type="molecule type" value="Genomic_DNA"/>
</dbReference>
<dbReference type="AlphaFoldDB" id="A0AAV4SUJ2"/>
<sequence>RALYLTETVFRFNQQIHRTSSNPNMFWIYGKKGYVQILENPHCWGSFIDKYPGGTPALDCIEQCGDFTIAHHLSLCFLMHTALLQHVTSTGGSILDQCTYSSNG</sequence>
<keyword evidence="2" id="KW-1185">Reference proteome</keyword>
<comment type="caution">
    <text evidence="1">The sequence shown here is derived from an EMBL/GenBank/DDBJ whole genome shotgun (WGS) entry which is preliminary data.</text>
</comment>
<name>A0AAV4SUJ2_CAEEX</name>
<dbReference type="Proteomes" id="UP001054945">
    <property type="component" value="Unassembled WGS sequence"/>
</dbReference>
<reference evidence="1 2" key="1">
    <citation type="submission" date="2021-06" db="EMBL/GenBank/DDBJ databases">
        <title>Caerostris extrusa draft genome.</title>
        <authorList>
            <person name="Kono N."/>
            <person name="Arakawa K."/>
        </authorList>
    </citation>
    <scope>NUCLEOTIDE SEQUENCE [LARGE SCALE GENOMIC DNA]</scope>
</reference>
<feature type="non-terminal residue" evidence="1">
    <location>
        <position position="1"/>
    </location>
</feature>
<proteinExistence type="predicted"/>
<evidence type="ECO:0000313" key="1">
    <source>
        <dbReference type="EMBL" id="GIY36581.1"/>
    </source>
</evidence>
<gene>
    <name evidence="1" type="ORF">CEXT_504241</name>
</gene>
<accession>A0AAV4SUJ2</accession>